<comment type="caution">
    <text evidence="4">The sequence shown here is derived from an EMBL/GenBank/DDBJ whole genome shotgun (WGS) entry which is preliminary data.</text>
</comment>
<dbReference type="InterPro" id="IPR001753">
    <property type="entry name" value="Enoyl-CoA_hydra/iso"/>
</dbReference>
<gene>
    <name evidence="4" type="ORF">GRF29_164g1064160</name>
</gene>
<dbReference type="CDD" id="cd06558">
    <property type="entry name" value="crotonase-like"/>
    <property type="match status" value="1"/>
</dbReference>
<comment type="pathway">
    <text evidence="1">Mycotoxin biosynthesis.</text>
</comment>
<dbReference type="SUPFAM" id="SSF52096">
    <property type="entry name" value="ClpP/crotonase"/>
    <property type="match status" value="1"/>
</dbReference>
<sequence>MAQPRDVPTLPKSYNDIEWKEIKTQHWEEDPRVIILTLWRPKNHNAFTDTMMLELESAYAMFDADDRVKCIVFTATGKIFCAGADLDVGFVGGQESVNEHRDGGGRVVLAIHRCRKPTIGALNGSAVGVGITMTLPMNIRIAPRSAKIGFVFARRGLVMEACSSFFLPRLIGHSRAMAAVTTGSTYLASDPIWSGLFTHVVDNPSEVLGKALEVAGEVVKNTSVVSTYLMKEMMYRDTGSAEGQHLLDSRILYELFTSADNKEGVQSFMQKRPAQFTGTMDNTNVSAYPWWAPIEVTGRSKVGGAKPKL</sequence>
<dbReference type="PANTHER" id="PTHR43684">
    <property type="match status" value="1"/>
</dbReference>
<dbReference type="Gene3D" id="3.90.226.10">
    <property type="entry name" value="2-enoyl-CoA Hydratase, Chain A, domain 1"/>
    <property type="match status" value="1"/>
</dbReference>
<accession>A0AAN6RCW0</accession>
<dbReference type="InterPro" id="IPR014748">
    <property type="entry name" value="Enoyl-CoA_hydra_C"/>
</dbReference>
<evidence type="ECO:0000256" key="2">
    <source>
        <dbReference type="ARBA" id="ARBA00005254"/>
    </source>
</evidence>
<protein>
    <recommendedName>
        <fullName evidence="6">Enoyl-CoA hydratase</fullName>
    </recommendedName>
</protein>
<proteinExistence type="inferred from homology"/>
<keyword evidence="5" id="KW-1185">Reference proteome</keyword>
<dbReference type="Gene3D" id="1.10.12.10">
    <property type="entry name" value="Lyase 2-enoyl-coa Hydratase, Chain A, domain 2"/>
    <property type="match status" value="1"/>
</dbReference>
<evidence type="ECO:0000313" key="4">
    <source>
        <dbReference type="EMBL" id="KAK3201907.1"/>
    </source>
</evidence>
<dbReference type="Proteomes" id="UP001280581">
    <property type="component" value="Unassembled WGS sequence"/>
</dbReference>
<dbReference type="InterPro" id="IPR029045">
    <property type="entry name" value="ClpP/crotonase-like_dom_sf"/>
</dbReference>
<keyword evidence="3" id="KW-0843">Virulence</keyword>
<dbReference type="InterPro" id="IPR051053">
    <property type="entry name" value="ECH/Chromodomain_protein"/>
</dbReference>
<dbReference type="EMBL" id="WVTA01000015">
    <property type="protein sequence ID" value="KAK3201907.1"/>
    <property type="molecule type" value="Genomic_DNA"/>
</dbReference>
<dbReference type="AlphaFoldDB" id="A0AAN6RCW0"/>
<evidence type="ECO:0008006" key="6">
    <source>
        <dbReference type="Google" id="ProtNLM"/>
    </source>
</evidence>
<evidence type="ECO:0000313" key="5">
    <source>
        <dbReference type="Proteomes" id="UP001280581"/>
    </source>
</evidence>
<dbReference type="PANTHER" id="PTHR43684:SF4">
    <property type="entry name" value="ENOYL-COA HYDRATASE_ISOMERASE FAMILY PROTEIN (AFU_ORTHOLOGUE AFUA_1G01890)"/>
    <property type="match status" value="1"/>
</dbReference>
<name>A0AAN6RCW0_9PLEO</name>
<reference evidence="4 5" key="1">
    <citation type="submission" date="2021-02" db="EMBL/GenBank/DDBJ databases">
        <title>Genome assembly of Pseudopithomyces chartarum.</title>
        <authorList>
            <person name="Jauregui R."/>
            <person name="Singh J."/>
            <person name="Voisey C."/>
        </authorList>
    </citation>
    <scope>NUCLEOTIDE SEQUENCE [LARGE SCALE GENOMIC DNA]</scope>
    <source>
        <strain evidence="4 5">AGR01</strain>
    </source>
</reference>
<comment type="similarity">
    <text evidence="2">Belongs to the enoyl-CoA hydratase/isomerase family.</text>
</comment>
<dbReference type="Pfam" id="PF00378">
    <property type="entry name" value="ECH_1"/>
    <property type="match status" value="1"/>
</dbReference>
<evidence type="ECO:0000256" key="3">
    <source>
        <dbReference type="ARBA" id="ARBA00023026"/>
    </source>
</evidence>
<evidence type="ECO:0000256" key="1">
    <source>
        <dbReference type="ARBA" id="ARBA00004685"/>
    </source>
</evidence>
<organism evidence="4 5">
    <name type="scientific">Pseudopithomyces chartarum</name>
    <dbReference type="NCBI Taxonomy" id="1892770"/>
    <lineage>
        <taxon>Eukaryota</taxon>
        <taxon>Fungi</taxon>
        <taxon>Dikarya</taxon>
        <taxon>Ascomycota</taxon>
        <taxon>Pezizomycotina</taxon>
        <taxon>Dothideomycetes</taxon>
        <taxon>Pleosporomycetidae</taxon>
        <taxon>Pleosporales</taxon>
        <taxon>Massarineae</taxon>
        <taxon>Didymosphaeriaceae</taxon>
        <taxon>Pseudopithomyces</taxon>
    </lineage>
</organism>